<dbReference type="AlphaFoldDB" id="A0A061EFG4"/>
<dbReference type="PANTHER" id="PTHR33033">
    <property type="entry name" value="POLYNUCLEOTIDYL TRANSFERASE, RIBONUCLEASE H-LIKE SUPERFAMILY PROTEIN-RELATED"/>
    <property type="match status" value="1"/>
</dbReference>
<keyword evidence="1" id="KW-1133">Transmembrane helix</keyword>
<dbReference type="Gramene" id="EOY03646">
    <property type="protein sequence ID" value="EOY03646"/>
    <property type="gene ID" value="TCM_018741"/>
</dbReference>
<feature type="transmembrane region" description="Helical" evidence="1">
    <location>
        <begin position="105"/>
        <end position="126"/>
    </location>
</feature>
<evidence type="ECO:0000313" key="2">
    <source>
        <dbReference type="EMBL" id="EOY03646.1"/>
    </source>
</evidence>
<evidence type="ECO:0008006" key="4">
    <source>
        <dbReference type="Google" id="ProtNLM"/>
    </source>
</evidence>
<reference evidence="2 3" key="1">
    <citation type="journal article" date="2013" name="Genome Biol.">
        <title>The genome sequence of the most widely cultivated cacao type and its use to identify candidate genes regulating pod color.</title>
        <authorList>
            <person name="Motamayor J.C."/>
            <person name="Mockaitis K."/>
            <person name="Schmutz J."/>
            <person name="Haiminen N."/>
            <person name="Iii D.L."/>
            <person name="Cornejo O."/>
            <person name="Findley S.D."/>
            <person name="Zheng P."/>
            <person name="Utro F."/>
            <person name="Royaert S."/>
            <person name="Saski C."/>
            <person name="Jenkins J."/>
            <person name="Podicheti R."/>
            <person name="Zhao M."/>
            <person name="Scheffler B.E."/>
            <person name="Stack J.C."/>
            <person name="Feltus F.A."/>
            <person name="Mustiga G.M."/>
            <person name="Amores F."/>
            <person name="Phillips W."/>
            <person name="Marelli J.P."/>
            <person name="May G.D."/>
            <person name="Shapiro H."/>
            <person name="Ma J."/>
            <person name="Bustamante C.D."/>
            <person name="Schnell R.J."/>
            <person name="Main D."/>
            <person name="Gilbert D."/>
            <person name="Parida L."/>
            <person name="Kuhn D.N."/>
        </authorList>
    </citation>
    <scope>NUCLEOTIDE SEQUENCE [LARGE SCALE GENOMIC DNA]</scope>
    <source>
        <strain evidence="3">cv. Matina 1-6</strain>
    </source>
</reference>
<evidence type="ECO:0000256" key="1">
    <source>
        <dbReference type="SAM" id="Phobius"/>
    </source>
</evidence>
<gene>
    <name evidence="2" type="ORF">TCM_018741</name>
</gene>
<accession>A0A061EFG4</accession>
<proteinExistence type="predicted"/>
<keyword evidence="3" id="KW-1185">Reference proteome</keyword>
<dbReference type="InParanoid" id="A0A061EFG4"/>
<dbReference type="PANTHER" id="PTHR33033:SF69">
    <property type="entry name" value="POLYNUCLEOTIDYL TRANSFERASE, RIBONUCLEASE H FOLD"/>
    <property type="match status" value="1"/>
</dbReference>
<sequence>MLQRMMTRLRGKGAEGTTRGLISLWSNNFFEPSTIKVIAIKLKGVIGLVIGSNLFAFVRRKQILDYSLIVNEVIDSLKKSMKSGFPFKVDFEKAFNSVDWDYLDFVMKLMGFRAALLVLVLIRILLNSVPIRLAVLHDKLVVKAVLMNRGIISRDKAMCNFLTLSLSLPLGCYNRTLLKKDIAGKCFSLPLFGLFGFVKAKSSLLSRPEIPIELIIDIILLRHSLWCKGKWNLRHISTNTCFIQPSAFINSGNKPKFKKKATWTPPPLDSLTLNAGGLTRGKPGLAGIEGVLRDHNNYIRGTFFHHIGIEDSNFVEFQAIHQGIVFFLASPYWKLRVSPLMSFFGPQANSVADGLAKAGVIKVTNHVEVFKIFLEEIEH</sequence>
<keyword evidence="1" id="KW-0812">Transmembrane</keyword>
<protein>
    <recommendedName>
        <fullName evidence="4">Reverse transcriptase domain-containing protein</fullName>
    </recommendedName>
</protein>
<organism evidence="2 3">
    <name type="scientific">Theobroma cacao</name>
    <name type="common">Cacao</name>
    <name type="synonym">Cocoa</name>
    <dbReference type="NCBI Taxonomy" id="3641"/>
    <lineage>
        <taxon>Eukaryota</taxon>
        <taxon>Viridiplantae</taxon>
        <taxon>Streptophyta</taxon>
        <taxon>Embryophyta</taxon>
        <taxon>Tracheophyta</taxon>
        <taxon>Spermatophyta</taxon>
        <taxon>Magnoliopsida</taxon>
        <taxon>eudicotyledons</taxon>
        <taxon>Gunneridae</taxon>
        <taxon>Pentapetalae</taxon>
        <taxon>rosids</taxon>
        <taxon>malvids</taxon>
        <taxon>Malvales</taxon>
        <taxon>Malvaceae</taxon>
        <taxon>Byttnerioideae</taxon>
        <taxon>Theobroma</taxon>
    </lineage>
</organism>
<dbReference type="Proteomes" id="UP000026915">
    <property type="component" value="Chromosome 4"/>
</dbReference>
<keyword evidence="1" id="KW-0472">Membrane</keyword>
<evidence type="ECO:0000313" key="3">
    <source>
        <dbReference type="Proteomes" id="UP000026915"/>
    </source>
</evidence>
<dbReference type="eggNOG" id="ENOG502T2C6">
    <property type="taxonomic scope" value="Eukaryota"/>
</dbReference>
<name>A0A061EFG4_THECC</name>
<dbReference type="EMBL" id="CM001882">
    <property type="protein sequence ID" value="EOY03646.1"/>
    <property type="molecule type" value="Genomic_DNA"/>
</dbReference>
<dbReference type="HOGENOM" id="CLU_730383_0_0_1"/>